<feature type="transmembrane region" description="Helical" evidence="6">
    <location>
        <begin position="173"/>
        <end position="191"/>
    </location>
</feature>
<keyword evidence="3 6" id="KW-1133">Transmembrane helix</keyword>
<keyword evidence="4 6" id="KW-0472">Membrane</keyword>
<dbReference type="InterPro" id="IPR000412">
    <property type="entry name" value="ABC_2_transport"/>
</dbReference>
<keyword evidence="5" id="KW-0046">Antibiotic resistance</keyword>
<comment type="subcellular location">
    <subcellularLocation>
        <location evidence="1">Membrane</location>
        <topology evidence="1">Multi-pass membrane protein</topology>
    </subcellularLocation>
</comment>
<dbReference type="PANTHER" id="PTHR43229:SF2">
    <property type="entry name" value="NODULATION PROTEIN J"/>
    <property type="match status" value="1"/>
</dbReference>
<dbReference type="AlphaFoldDB" id="A0A558DJG7"/>
<gene>
    <name evidence="8" type="ORF">FNH05_03485</name>
</gene>
<feature type="transmembrane region" description="Helical" evidence="6">
    <location>
        <begin position="29"/>
        <end position="46"/>
    </location>
</feature>
<evidence type="ECO:0000256" key="2">
    <source>
        <dbReference type="ARBA" id="ARBA00022692"/>
    </source>
</evidence>
<dbReference type="PROSITE" id="PS51012">
    <property type="entry name" value="ABC_TM2"/>
    <property type="match status" value="1"/>
</dbReference>
<evidence type="ECO:0000256" key="6">
    <source>
        <dbReference type="SAM" id="Phobius"/>
    </source>
</evidence>
<dbReference type="InterPro" id="IPR013525">
    <property type="entry name" value="ABC2_TM"/>
</dbReference>
<organism evidence="8 9">
    <name type="scientific">Amycolatopsis rhizosphaerae</name>
    <dbReference type="NCBI Taxonomy" id="2053003"/>
    <lineage>
        <taxon>Bacteria</taxon>
        <taxon>Bacillati</taxon>
        <taxon>Actinomycetota</taxon>
        <taxon>Actinomycetes</taxon>
        <taxon>Pseudonocardiales</taxon>
        <taxon>Pseudonocardiaceae</taxon>
        <taxon>Amycolatopsis</taxon>
    </lineage>
</organism>
<feature type="transmembrane region" description="Helical" evidence="6">
    <location>
        <begin position="58"/>
        <end position="83"/>
    </location>
</feature>
<dbReference type="GO" id="GO:0043190">
    <property type="term" value="C:ATP-binding cassette (ABC) transporter complex"/>
    <property type="evidence" value="ECO:0007669"/>
    <property type="project" value="InterPro"/>
</dbReference>
<dbReference type="OrthoDB" id="9786643at2"/>
<proteinExistence type="predicted"/>
<dbReference type="PIRSF" id="PIRSF006648">
    <property type="entry name" value="DrrB"/>
    <property type="match status" value="1"/>
</dbReference>
<name>A0A558DJG7_9PSEU</name>
<evidence type="ECO:0000313" key="8">
    <source>
        <dbReference type="EMBL" id="TVT61150.1"/>
    </source>
</evidence>
<dbReference type="EMBL" id="VJWX01000017">
    <property type="protein sequence ID" value="TVT61150.1"/>
    <property type="molecule type" value="Genomic_DNA"/>
</dbReference>
<evidence type="ECO:0000259" key="7">
    <source>
        <dbReference type="PROSITE" id="PS51012"/>
    </source>
</evidence>
<evidence type="ECO:0000313" key="9">
    <source>
        <dbReference type="Proteomes" id="UP000320011"/>
    </source>
</evidence>
<feature type="transmembrane region" description="Helical" evidence="6">
    <location>
        <begin position="241"/>
        <end position="259"/>
    </location>
</feature>
<feature type="transmembrane region" description="Helical" evidence="6">
    <location>
        <begin position="144"/>
        <end position="167"/>
    </location>
</feature>
<dbReference type="GO" id="GO:0140359">
    <property type="term" value="F:ABC-type transporter activity"/>
    <property type="evidence" value="ECO:0007669"/>
    <property type="project" value="InterPro"/>
</dbReference>
<dbReference type="InterPro" id="IPR051784">
    <property type="entry name" value="Nod_factor_ABC_transporter"/>
</dbReference>
<reference evidence="8 9" key="1">
    <citation type="submission" date="2019-07" db="EMBL/GenBank/DDBJ databases">
        <authorList>
            <person name="Duangmal K."/>
            <person name="Teo W.F.A."/>
        </authorList>
    </citation>
    <scope>NUCLEOTIDE SEQUENCE [LARGE SCALE GENOMIC DNA]</scope>
    <source>
        <strain evidence="8 9">TBRC 6029</strain>
    </source>
</reference>
<feature type="transmembrane region" description="Helical" evidence="6">
    <location>
        <begin position="103"/>
        <end position="132"/>
    </location>
</feature>
<protein>
    <submittedName>
        <fullName evidence="8">ABC transporter permease</fullName>
    </submittedName>
</protein>
<dbReference type="InterPro" id="IPR047817">
    <property type="entry name" value="ABC2_TM_bact-type"/>
</dbReference>
<comment type="caution">
    <text evidence="8">The sequence shown here is derived from an EMBL/GenBank/DDBJ whole genome shotgun (WGS) entry which is preliminary data.</text>
</comment>
<dbReference type="Pfam" id="PF12698">
    <property type="entry name" value="ABC2_membrane_3"/>
    <property type="match status" value="1"/>
</dbReference>
<keyword evidence="2 6" id="KW-0812">Transmembrane</keyword>
<dbReference type="GO" id="GO:0046677">
    <property type="term" value="P:response to antibiotic"/>
    <property type="evidence" value="ECO:0007669"/>
    <property type="project" value="UniProtKB-KW"/>
</dbReference>
<keyword evidence="9" id="KW-1185">Reference proteome</keyword>
<dbReference type="Proteomes" id="UP000320011">
    <property type="component" value="Unassembled WGS sequence"/>
</dbReference>
<sequence length="282" mass="29683">MNPVLRAVHAGLDRGLIELKQTFTTGQDVFAQLFWPGVMLVAMFFMRDSTIGAGGFSLGSFALPSVLGMNLAATGLMGIAQLLATEREDGTLLRAKATPHGMVGYLIGKLVLVSGGVLAGLVIVLVPGAFFLRGLDLGSPGSWLTLLWVVSLGLVATLPVGAVAGSLVSSPRALGLITLPIMGLVAVSGIFYPITAMPGWAQWIAQAFPIYWLGLGMRSGLLPAQLAQVEIGQSWRPVETVLVLGVWAVAGLLVAPVVLRRMARRESGSTVAERREKAMQAK</sequence>
<reference evidence="8 9" key="2">
    <citation type="submission" date="2019-08" db="EMBL/GenBank/DDBJ databases">
        <title>Amycolatopsis acidicola sp. nov., isolated from peat swamp forest soil.</title>
        <authorList>
            <person name="Srisuk N."/>
        </authorList>
    </citation>
    <scope>NUCLEOTIDE SEQUENCE [LARGE SCALE GENOMIC DNA]</scope>
    <source>
        <strain evidence="8 9">TBRC 6029</strain>
    </source>
</reference>
<evidence type="ECO:0000256" key="4">
    <source>
        <dbReference type="ARBA" id="ARBA00023136"/>
    </source>
</evidence>
<feature type="domain" description="ABC transmembrane type-2" evidence="7">
    <location>
        <begin position="27"/>
        <end position="262"/>
    </location>
</feature>
<evidence type="ECO:0000256" key="3">
    <source>
        <dbReference type="ARBA" id="ARBA00022989"/>
    </source>
</evidence>
<evidence type="ECO:0000256" key="1">
    <source>
        <dbReference type="ARBA" id="ARBA00004141"/>
    </source>
</evidence>
<evidence type="ECO:0000256" key="5">
    <source>
        <dbReference type="ARBA" id="ARBA00023251"/>
    </source>
</evidence>
<accession>A0A558DJG7</accession>
<dbReference type="RefSeq" id="WP_144585796.1">
    <property type="nucleotide sequence ID" value="NZ_VJWX01000017.1"/>
</dbReference>
<dbReference type="PANTHER" id="PTHR43229">
    <property type="entry name" value="NODULATION PROTEIN J"/>
    <property type="match status" value="1"/>
</dbReference>